<dbReference type="Gene3D" id="3.30.240.20">
    <property type="entry name" value="bsu07140 like domains"/>
    <property type="match status" value="2"/>
</dbReference>
<dbReference type="GO" id="GO:0005886">
    <property type="term" value="C:plasma membrane"/>
    <property type="evidence" value="ECO:0007669"/>
    <property type="project" value="UniProtKB-SubCell"/>
</dbReference>
<evidence type="ECO:0000256" key="7">
    <source>
        <dbReference type="SAM" id="Phobius"/>
    </source>
</evidence>
<feature type="transmembrane region" description="Helical" evidence="7">
    <location>
        <begin position="15"/>
        <end position="34"/>
    </location>
</feature>
<keyword evidence="4 7" id="KW-0812">Transmembrane</keyword>
<evidence type="ECO:0000256" key="1">
    <source>
        <dbReference type="ARBA" id="ARBA00004651"/>
    </source>
</evidence>
<keyword evidence="3" id="KW-1003">Cell membrane</keyword>
<dbReference type="AlphaFoldDB" id="A0A1W5ZWW7"/>
<keyword evidence="6 7" id="KW-0472">Membrane</keyword>
<gene>
    <name evidence="9" type="ORF">HM131_13175</name>
</gene>
<protein>
    <recommendedName>
        <fullName evidence="8">YetF C-terminal domain-containing protein</fullName>
    </recommendedName>
</protein>
<evidence type="ECO:0000313" key="10">
    <source>
        <dbReference type="Proteomes" id="UP000192527"/>
    </source>
</evidence>
<evidence type="ECO:0000256" key="6">
    <source>
        <dbReference type="ARBA" id="ARBA00023136"/>
    </source>
</evidence>
<feature type="domain" description="YetF C-terminal" evidence="8">
    <location>
        <begin position="90"/>
        <end position="223"/>
    </location>
</feature>
<dbReference type="STRING" id="402384.HM131_13175"/>
<dbReference type="RefSeq" id="WP_085030202.1">
    <property type="nucleotide sequence ID" value="NZ_CP020772.1"/>
</dbReference>
<evidence type="ECO:0000256" key="2">
    <source>
        <dbReference type="ARBA" id="ARBA00006448"/>
    </source>
</evidence>
<keyword evidence="10" id="KW-1185">Reference proteome</keyword>
<dbReference type="PANTHER" id="PTHR34582:SF5">
    <property type="entry name" value="UPF0702 TRANSMEMBRANE PROTEIN YETF"/>
    <property type="match status" value="1"/>
</dbReference>
<proteinExistence type="inferred from homology"/>
<sequence>MEFFNSQESLNSIEWALRAVIGFLFFLILAKIMGQRSISQFGILDMVIILLIGNIMAHPLSDEGLGLKGSMITMCVILVLYLLGILLSLRSSRIRKLFIPTPYPLVENGKILSKNMNKARISVDVLMSELRKKNTEDIEKVALALWEPGGQISIFLKSEYQPITPSTFGTPLKPFQLPQTTIKERKIDYVKLHEIGKDEAWLLNKLFANYKDVKLSDILLATIDEYENLTVFLYHS</sequence>
<evidence type="ECO:0000256" key="3">
    <source>
        <dbReference type="ARBA" id="ARBA00022475"/>
    </source>
</evidence>
<organism evidence="9 10">
    <name type="scientific">Halobacillus mangrovi</name>
    <dbReference type="NCBI Taxonomy" id="402384"/>
    <lineage>
        <taxon>Bacteria</taxon>
        <taxon>Bacillati</taxon>
        <taxon>Bacillota</taxon>
        <taxon>Bacilli</taxon>
        <taxon>Bacillales</taxon>
        <taxon>Bacillaceae</taxon>
        <taxon>Halobacillus</taxon>
    </lineage>
</organism>
<feature type="transmembrane region" description="Helical" evidence="7">
    <location>
        <begin position="41"/>
        <end position="57"/>
    </location>
</feature>
<dbReference type="Proteomes" id="UP000192527">
    <property type="component" value="Chromosome"/>
</dbReference>
<evidence type="ECO:0000256" key="5">
    <source>
        <dbReference type="ARBA" id="ARBA00022989"/>
    </source>
</evidence>
<accession>A0A1W5ZWW7</accession>
<evidence type="ECO:0000259" key="8">
    <source>
        <dbReference type="Pfam" id="PF04239"/>
    </source>
</evidence>
<feature type="transmembrane region" description="Helical" evidence="7">
    <location>
        <begin position="69"/>
        <end position="89"/>
    </location>
</feature>
<evidence type="ECO:0000256" key="4">
    <source>
        <dbReference type="ARBA" id="ARBA00022692"/>
    </source>
</evidence>
<reference evidence="9 10" key="1">
    <citation type="submission" date="2017-04" db="EMBL/GenBank/DDBJ databases">
        <title>The whole genome sequencing and assembly of Halobacillus mangrovi strain.</title>
        <authorList>
            <person name="Lee S.-J."/>
            <person name="Park M.-K."/>
            <person name="Kim J.-Y."/>
            <person name="Lee Y.-J."/>
            <person name="Yi H."/>
            <person name="Bahn Y.-S."/>
            <person name="Kim J.F."/>
            <person name="Lee D.-W."/>
        </authorList>
    </citation>
    <scope>NUCLEOTIDE SEQUENCE [LARGE SCALE GENOMIC DNA]</scope>
    <source>
        <strain evidence="9 10">KTB 131</strain>
    </source>
</reference>
<comment type="subcellular location">
    <subcellularLocation>
        <location evidence="1">Cell membrane</location>
        <topology evidence="1">Multi-pass membrane protein</topology>
    </subcellularLocation>
</comment>
<dbReference type="OrthoDB" id="1899680at2"/>
<dbReference type="InterPro" id="IPR023090">
    <property type="entry name" value="UPF0702_alpha/beta_dom_sf"/>
</dbReference>
<dbReference type="PANTHER" id="PTHR34582">
    <property type="entry name" value="UPF0702 TRANSMEMBRANE PROTEIN YCAP"/>
    <property type="match status" value="1"/>
</dbReference>
<evidence type="ECO:0000313" key="9">
    <source>
        <dbReference type="EMBL" id="ARI77741.1"/>
    </source>
</evidence>
<name>A0A1W5ZWW7_9BACI</name>
<dbReference type="EMBL" id="CP020772">
    <property type="protein sequence ID" value="ARI77741.1"/>
    <property type="molecule type" value="Genomic_DNA"/>
</dbReference>
<dbReference type="InterPro" id="IPR007353">
    <property type="entry name" value="DUF421"/>
</dbReference>
<dbReference type="KEGG" id="hmn:HM131_13175"/>
<keyword evidence="5 7" id="KW-1133">Transmembrane helix</keyword>
<dbReference type="Pfam" id="PF04239">
    <property type="entry name" value="DUF421"/>
    <property type="match status" value="1"/>
</dbReference>
<comment type="similarity">
    <text evidence="2">Belongs to the UPF0702 family.</text>
</comment>